<dbReference type="Gene3D" id="3.40.190.10">
    <property type="entry name" value="Periplasmic binding protein-like II"/>
    <property type="match status" value="1"/>
</dbReference>
<protein>
    <recommendedName>
        <fullName evidence="1">Biopterin-dependent aromatic amino acid hydroxylase family profile domain-containing protein</fullName>
    </recommendedName>
</protein>
<comment type="caution">
    <text evidence="2">The sequence shown here is derived from an EMBL/GenBank/DDBJ whole genome shotgun (WGS) entry which is preliminary data.</text>
</comment>
<dbReference type="EMBL" id="BARS01036921">
    <property type="protein sequence ID" value="GAG20452.1"/>
    <property type="molecule type" value="Genomic_DNA"/>
</dbReference>
<name>X0WB90_9ZZZZ</name>
<dbReference type="AlphaFoldDB" id="X0WB90"/>
<gene>
    <name evidence="2" type="ORF">S01H1_56682</name>
</gene>
<sequence length="43" mass="4922">FVGMYVNEWTIDYGEVGRRAVRDLLRRGHEAGLVPDVGEIDFI</sequence>
<evidence type="ECO:0000259" key="1">
    <source>
        <dbReference type="PROSITE" id="PS51410"/>
    </source>
</evidence>
<dbReference type="GO" id="GO:0016714">
    <property type="term" value="F:oxidoreductase activity, acting on paired donors, with incorporation or reduction of molecular oxygen, reduced pteridine as one donor, and incorporation of one atom of oxygen"/>
    <property type="evidence" value="ECO:0007669"/>
    <property type="project" value="InterPro"/>
</dbReference>
<feature type="non-terminal residue" evidence="2">
    <location>
        <position position="1"/>
    </location>
</feature>
<reference evidence="2" key="1">
    <citation type="journal article" date="2014" name="Front. Microbiol.">
        <title>High frequency of phylogenetically diverse reductive dehalogenase-homologous genes in deep subseafloor sedimentary metagenomes.</title>
        <authorList>
            <person name="Kawai M."/>
            <person name="Futagami T."/>
            <person name="Toyoda A."/>
            <person name="Takaki Y."/>
            <person name="Nishi S."/>
            <person name="Hori S."/>
            <person name="Arai W."/>
            <person name="Tsubouchi T."/>
            <person name="Morono Y."/>
            <person name="Uchiyama I."/>
            <person name="Ito T."/>
            <person name="Fujiyama A."/>
            <person name="Inagaki F."/>
            <person name="Takami H."/>
        </authorList>
    </citation>
    <scope>NUCLEOTIDE SEQUENCE</scope>
    <source>
        <strain evidence="2">Expedition CK06-06</strain>
    </source>
</reference>
<accession>X0WB90</accession>
<organism evidence="2">
    <name type="scientific">marine sediment metagenome</name>
    <dbReference type="NCBI Taxonomy" id="412755"/>
    <lineage>
        <taxon>unclassified sequences</taxon>
        <taxon>metagenomes</taxon>
        <taxon>ecological metagenomes</taxon>
    </lineage>
</organism>
<dbReference type="PROSITE" id="PS51410">
    <property type="entry name" value="BH4_AAA_HYDROXYL_2"/>
    <property type="match status" value="1"/>
</dbReference>
<dbReference type="InterPro" id="IPR019774">
    <property type="entry name" value="Aromatic-AA_hydroxylase_C"/>
</dbReference>
<dbReference type="SUPFAM" id="SSF53850">
    <property type="entry name" value="Periplasmic binding protein-like II"/>
    <property type="match status" value="1"/>
</dbReference>
<feature type="domain" description="Biopterin-dependent aromatic amino acid hydroxylase family profile" evidence="1">
    <location>
        <begin position="1"/>
        <end position="43"/>
    </location>
</feature>
<proteinExistence type="predicted"/>
<evidence type="ECO:0000313" key="2">
    <source>
        <dbReference type="EMBL" id="GAG20452.1"/>
    </source>
</evidence>